<sequence>MMGPRGIEDLFWKVQINRDILDLVFHMCIGLLKS</sequence>
<protein>
    <submittedName>
        <fullName evidence="1">Uncharacterized protein</fullName>
    </submittedName>
</protein>
<dbReference type="EMBL" id="GBRH01168853">
    <property type="protein sequence ID" value="JAE29043.1"/>
    <property type="molecule type" value="Transcribed_RNA"/>
</dbReference>
<name>A0A0A9H838_ARUDO</name>
<proteinExistence type="predicted"/>
<dbReference type="AlphaFoldDB" id="A0A0A9H838"/>
<evidence type="ECO:0000313" key="1">
    <source>
        <dbReference type="EMBL" id="JAE29043.1"/>
    </source>
</evidence>
<organism evidence="1">
    <name type="scientific">Arundo donax</name>
    <name type="common">Giant reed</name>
    <name type="synonym">Donax arundinaceus</name>
    <dbReference type="NCBI Taxonomy" id="35708"/>
    <lineage>
        <taxon>Eukaryota</taxon>
        <taxon>Viridiplantae</taxon>
        <taxon>Streptophyta</taxon>
        <taxon>Embryophyta</taxon>
        <taxon>Tracheophyta</taxon>
        <taxon>Spermatophyta</taxon>
        <taxon>Magnoliopsida</taxon>
        <taxon>Liliopsida</taxon>
        <taxon>Poales</taxon>
        <taxon>Poaceae</taxon>
        <taxon>PACMAD clade</taxon>
        <taxon>Arundinoideae</taxon>
        <taxon>Arundineae</taxon>
        <taxon>Arundo</taxon>
    </lineage>
</organism>
<reference evidence="1" key="1">
    <citation type="submission" date="2014-09" db="EMBL/GenBank/DDBJ databases">
        <authorList>
            <person name="Magalhaes I.L.F."/>
            <person name="Oliveira U."/>
            <person name="Santos F.R."/>
            <person name="Vidigal T.H.D.A."/>
            <person name="Brescovit A.D."/>
            <person name="Santos A.J."/>
        </authorList>
    </citation>
    <scope>NUCLEOTIDE SEQUENCE</scope>
    <source>
        <tissue evidence="1">Shoot tissue taken approximately 20 cm above the soil surface</tissue>
    </source>
</reference>
<accession>A0A0A9H838</accession>
<reference evidence="1" key="2">
    <citation type="journal article" date="2015" name="Data Brief">
        <title>Shoot transcriptome of the giant reed, Arundo donax.</title>
        <authorList>
            <person name="Barrero R.A."/>
            <person name="Guerrero F.D."/>
            <person name="Moolhuijzen P."/>
            <person name="Goolsby J.A."/>
            <person name="Tidwell J."/>
            <person name="Bellgard S.E."/>
            <person name="Bellgard M.I."/>
        </authorList>
    </citation>
    <scope>NUCLEOTIDE SEQUENCE</scope>
    <source>
        <tissue evidence="1">Shoot tissue taken approximately 20 cm above the soil surface</tissue>
    </source>
</reference>